<keyword evidence="1" id="KW-0812">Transmembrane</keyword>
<feature type="transmembrane region" description="Helical" evidence="1">
    <location>
        <begin position="500"/>
        <end position="521"/>
    </location>
</feature>
<keyword evidence="1" id="KW-0472">Membrane</keyword>
<dbReference type="AlphaFoldDB" id="A0A6H2GUI3"/>
<keyword evidence="3" id="KW-1185">Reference proteome</keyword>
<gene>
    <name evidence="2" type="ORF">HGI30_05585</name>
</gene>
<feature type="transmembrane region" description="Helical" evidence="1">
    <location>
        <begin position="63"/>
        <end position="85"/>
    </location>
</feature>
<evidence type="ECO:0000313" key="2">
    <source>
        <dbReference type="EMBL" id="QJC51084.1"/>
    </source>
</evidence>
<keyword evidence="1" id="KW-1133">Transmembrane helix</keyword>
<accession>A0A6H2GUI3</accession>
<evidence type="ECO:0000256" key="1">
    <source>
        <dbReference type="SAM" id="Phobius"/>
    </source>
</evidence>
<feature type="transmembrane region" description="Helical" evidence="1">
    <location>
        <begin position="527"/>
        <end position="546"/>
    </location>
</feature>
<feature type="transmembrane region" description="Helical" evidence="1">
    <location>
        <begin position="170"/>
        <end position="195"/>
    </location>
</feature>
<feature type="transmembrane region" description="Helical" evidence="1">
    <location>
        <begin position="266"/>
        <end position="287"/>
    </location>
</feature>
<name>A0A6H2GUI3_9BACL</name>
<feature type="transmembrane region" description="Helical" evidence="1">
    <location>
        <begin position="425"/>
        <end position="452"/>
    </location>
</feature>
<dbReference type="EMBL" id="CP051428">
    <property type="protein sequence ID" value="QJC51084.1"/>
    <property type="molecule type" value="Genomic_DNA"/>
</dbReference>
<sequence>MKDFLSLRLLDRFRDAFIRAGYDFPALRVILQAKLTMGRRRPTGLMNAFSGSKRTEGDELEQSFFSSLWIYVGISLFLVPMTVGIEQPILRMGLLSAVQMLLLSSLLLSDFSSVLLDTRDRTILGARPVSPKTAGMARLLHVVVYLGWTLSALSLLPLLAVLLAHGPAYAAVYAAQAGLQAGLLLSLTAAVYYSVLRIWDGERLKDMINYVQIFLAAVVLGGSQIAVRLFRFSMAEQALEPQWWWTLVPPLWYAAPHGLIDGQGGGWLIACAALSVAAPLLGLLLYFRLMPAFERSLQKLASKDASARPSRRRLSITSSLGRLLLRDPRERALLDFSLAALARERDFKLKVYPSLGYTVIFPFLFVLPTLSGNGFRVGELSPTWSIALYGAGTAVPMLLLMLRFSSKPQAAWIFRAAPGLREGQVHRAAAAAVLLKLALPAFAVPVLLFLAVFGSSMLPYLAGLLPAMSIYAVLGYRILPQRLPFAEPYPAGSRIGGSGYTLLLMLMLVGLSLLHLLIDSLAGTVGLWSYAVLLLVAQHFSWTYGFREGFTKRTSSVDKKSTLRL</sequence>
<organism evidence="2 3">
    <name type="scientific">Paenibacillus albicereus</name>
    <dbReference type="NCBI Taxonomy" id="2726185"/>
    <lineage>
        <taxon>Bacteria</taxon>
        <taxon>Bacillati</taxon>
        <taxon>Bacillota</taxon>
        <taxon>Bacilli</taxon>
        <taxon>Bacillales</taxon>
        <taxon>Paenibacillaceae</taxon>
        <taxon>Paenibacillus</taxon>
    </lineage>
</organism>
<proteinExistence type="predicted"/>
<feature type="transmembrane region" description="Helical" evidence="1">
    <location>
        <begin position="207"/>
        <end position="227"/>
    </location>
</feature>
<feature type="transmembrane region" description="Helical" evidence="1">
    <location>
        <begin position="351"/>
        <end position="371"/>
    </location>
</feature>
<reference evidence="2 3" key="1">
    <citation type="submission" date="2020-04" db="EMBL/GenBank/DDBJ databases">
        <title>Novel Paenibacillus strain UniB2 isolated from commercial digestive syrup.</title>
        <authorList>
            <person name="Thorat V."/>
            <person name="Kirdat K."/>
            <person name="Tiwarekar B."/>
            <person name="Yadav A."/>
        </authorList>
    </citation>
    <scope>NUCLEOTIDE SEQUENCE [LARGE SCALE GENOMIC DNA]</scope>
    <source>
        <strain evidence="2 3">UniB2</strain>
    </source>
</reference>
<feature type="transmembrane region" description="Helical" evidence="1">
    <location>
        <begin position="458"/>
        <end position="479"/>
    </location>
</feature>
<dbReference type="KEGG" id="palr:HGI30_05585"/>
<evidence type="ECO:0000313" key="3">
    <source>
        <dbReference type="Proteomes" id="UP000502136"/>
    </source>
</evidence>
<feature type="transmembrane region" description="Helical" evidence="1">
    <location>
        <begin position="97"/>
        <end position="118"/>
    </location>
</feature>
<feature type="transmembrane region" description="Helical" evidence="1">
    <location>
        <begin position="383"/>
        <end position="404"/>
    </location>
</feature>
<feature type="transmembrane region" description="Helical" evidence="1">
    <location>
        <begin position="139"/>
        <end position="164"/>
    </location>
</feature>
<protein>
    <submittedName>
        <fullName evidence="2">Uncharacterized protein</fullName>
    </submittedName>
</protein>
<dbReference type="Proteomes" id="UP000502136">
    <property type="component" value="Chromosome"/>
</dbReference>
<dbReference type="RefSeq" id="WP_168906738.1">
    <property type="nucleotide sequence ID" value="NZ_CP051428.1"/>
</dbReference>